<name>A0AAV5VRR5_9BILA</name>
<comment type="caution">
    <text evidence="10">The sequence shown here is derived from an EMBL/GenBank/DDBJ whole genome shotgun (WGS) entry which is preliminary data.</text>
</comment>
<dbReference type="GO" id="GO:0005829">
    <property type="term" value="C:cytosol"/>
    <property type="evidence" value="ECO:0007669"/>
    <property type="project" value="TreeGrafter"/>
</dbReference>
<dbReference type="AlphaFoldDB" id="A0AAV5VRR5"/>
<dbReference type="InterPro" id="IPR024088">
    <property type="entry name" value="Tyr-tRNA-ligase_bac-type"/>
</dbReference>
<keyword evidence="5 9" id="KW-0648">Protein biosynthesis</keyword>
<keyword evidence="11" id="KW-1185">Reference proteome</keyword>
<gene>
    <name evidence="10" type="ORF">PFISCL1PPCAC_13561</name>
</gene>
<accession>A0AAV5VRR5</accession>
<dbReference type="EMBL" id="BTSY01000004">
    <property type="protein sequence ID" value="GMT22264.1"/>
    <property type="molecule type" value="Genomic_DNA"/>
</dbReference>
<dbReference type="PRINTS" id="PR01040">
    <property type="entry name" value="TRNASYNTHTYR"/>
</dbReference>
<dbReference type="GO" id="GO:0005524">
    <property type="term" value="F:ATP binding"/>
    <property type="evidence" value="ECO:0007669"/>
    <property type="project" value="UniProtKB-KW"/>
</dbReference>
<dbReference type="Gene3D" id="1.10.240.10">
    <property type="entry name" value="Tyrosyl-Transfer RNA Synthetase"/>
    <property type="match status" value="1"/>
</dbReference>
<dbReference type="Gene3D" id="3.40.50.620">
    <property type="entry name" value="HUPs"/>
    <property type="match status" value="1"/>
</dbReference>
<evidence type="ECO:0000256" key="3">
    <source>
        <dbReference type="ARBA" id="ARBA00022741"/>
    </source>
</evidence>
<evidence type="ECO:0000256" key="4">
    <source>
        <dbReference type="ARBA" id="ARBA00022840"/>
    </source>
</evidence>
<dbReference type="Proteomes" id="UP001432322">
    <property type="component" value="Unassembled WGS sequence"/>
</dbReference>
<evidence type="ECO:0000256" key="1">
    <source>
        <dbReference type="ARBA" id="ARBA00013160"/>
    </source>
</evidence>
<dbReference type="CDD" id="cd00805">
    <property type="entry name" value="TyrRS_core"/>
    <property type="match status" value="1"/>
</dbReference>
<keyword evidence="3 9" id="KW-0547">Nucleotide-binding</keyword>
<dbReference type="InterPro" id="IPR002305">
    <property type="entry name" value="aa-tRNA-synth_Ic"/>
</dbReference>
<proteinExistence type="inferred from homology"/>
<evidence type="ECO:0000256" key="5">
    <source>
        <dbReference type="ARBA" id="ARBA00022917"/>
    </source>
</evidence>
<dbReference type="Pfam" id="PF00579">
    <property type="entry name" value="tRNA-synt_1b"/>
    <property type="match status" value="1"/>
</dbReference>
<comment type="catalytic activity">
    <reaction evidence="8 9">
        <text>tRNA(Tyr) + L-tyrosine + ATP = L-tyrosyl-tRNA(Tyr) + AMP + diphosphate + H(+)</text>
        <dbReference type="Rhea" id="RHEA:10220"/>
        <dbReference type="Rhea" id="RHEA-COMP:9706"/>
        <dbReference type="Rhea" id="RHEA-COMP:9707"/>
        <dbReference type="ChEBI" id="CHEBI:15378"/>
        <dbReference type="ChEBI" id="CHEBI:30616"/>
        <dbReference type="ChEBI" id="CHEBI:33019"/>
        <dbReference type="ChEBI" id="CHEBI:58315"/>
        <dbReference type="ChEBI" id="CHEBI:78442"/>
        <dbReference type="ChEBI" id="CHEBI:78536"/>
        <dbReference type="ChEBI" id="CHEBI:456215"/>
        <dbReference type="EC" id="6.1.1.1"/>
    </reaction>
</comment>
<feature type="non-terminal residue" evidence="10">
    <location>
        <position position="1"/>
    </location>
</feature>
<evidence type="ECO:0000256" key="9">
    <source>
        <dbReference type="RuleBase" id="RU361234"/>
    </source>
</evidence>
<reference evidence="10" key="1">
    <citation type="submission" date="2023-10" db="EMBL/GenBank/DDBJ databases">
        <title>Genome assembly of Pristionchus species.</title>
        <authorList>
            <person name="Yoshida K."/>
            <person name="Sommer R.J."/>
        </authorList>
    </citation>
    <scope>NUCLEOTIDE SEQUENCE</scope>
    <source>
        <strain evidence="10">RS5133</strain>
    </source>
</reference>
<dbReference type="GO" id="GO:0004831">
    <property type="term" value="F:tyrosine-tRNA ligase activity"/>
    <property type="evidence" value="ECO:0007669"/>
    <property type="project" value="UniProtKB-EC"/>
</dbReference>
<dbReference type="EC" id="6.1.1.1" evidence="1 9"/>
<dbReference type="FunFam" id="1.10.240.10:FF:000001">
    <property type="entry name" value="Tyrosine--tRNA ligase"/>
    <property type="match status" value="1"/>
</dbReference>
<dbReference type="InterPro" id="IPR014729">
    <property type="entry name" value="Rossmann-like_a/b/a_fold"/>
</dbReference>
<sequence length="468" mass="52195">DNYLQMRPREVILFRRCLEHSCKSFSTTSTNSPVADYVQDLLKRALIADSYPSHLLEGNDINLKQLPNGVYAGFDPTARSLHVGNLLILLNLFRSSAFDCQPIAIIGGATALVGDPSGRSSERDASRLHEARENKHLIMKQIQRLWGNARHGFLSKSKSELKCIDNSDWYKEMKLIDFLSLTRSLRIGEMLRTRAIRSRLEAGAGSSVSFPEFVYQSLQAYDWRMLAEKHNCCFQLGGSDQLGHLDIGAHYIGRSINKWAAGVCLPLLTDSAGNKIGKSTGGAGTWLDGEMTSPFHLYQFFRQLHDTDAVMMLKRCSLQSTEVIEEIEKKHSSNLGKWIAQDALAEEMTEIVHGREAVEMAKNASKALFHGSREAVEALPASLLIDVFGQPLQLKAEEVRSYGDLADRTRSDKQKGSVLMKTGAFKVNGEKQLVATQPFSVESTVLANAPSMTLVCWGKRKFQLIKWI</sequence>
<keyword evidence="4 9" id="KW-0067">ATP-binding</keyword>
<protein>
    <recommendedName>
        <fullName evidence="1 9">Tyrosine--tRNA ligase</fullName>
        <ecNumber evidence="1 9">6.1.1.1</ecNumber>
    </recommendedName>
    <alternativeName>
        <fullName evidence="7 9">Tyrosyl-tRNA synthetase</fullName>
    </alternativeName>
</protein>
<organism evidence="10 11">
    <name type="scientific">Pristionchus fissidentatus</name>
    <dbReference type="NCBI Taxonomy" id="1538716"/>
    <lineage>
        <taxon>Eukaryota</taxon>
        <taxon>Metazoa</taxon>
        <taxon>Ecdysozoa</taxon>
        <taxon>Nematoda</taxon>
        <taxon>Chromadorea</taxon>
        <taxon>Rhabditida</taxon>
        <taxon>Rhabditina</taxon>
        <taxon>Diplogasteromorpha</taxon>
        <taxon>Diplogasteroidea</taxon>
        <taxon>Neodiplogasteridae</taxon>
        <taxon>Pristionchus</taxon>
    </lineage>
</organism>
<comment type="similarity">
    <text evidence="9">Belongs to the class-I aminoacyl-tRNA synthetase family.</text>
</comment>
<keyword evidence="6 9" id="KW-0030">Aminoacyl-tRNA synthetase</keyword>
<evidence type="ECO:0000313" key="11">
    <source>
        <dbReference type="Proteomes" id="UP001432322"/>
    </source>
</evidence>
<dbReference type="GO" id="GO:0006437">
    <property type="term" value="P:tyrosyl-tRNA aminoacylation"/>
    <property type="evidence" value="ECO:0007669"/>
    <property type="project" value="InterPro"/>
</dbReference>
<dbReference type="PANTHER" id="PTHR11766:SF0">
    <property type="entry name" value="TYROSINE--TRNA LIGASE, MITOCHONDRIAL"/>
    <property type="match status" value="1"/>
</dbReference>
<dbReference type="InterPro" id="IPR002307">
    <property type="entry name" value="Tyr-tRNA-ligase"/>
</dbReference>
<evidence type="ECO:0000256" key="2">
    <source>
        <dbReference type="ARBA" id="ARBA00022598"/>
    </source>
</evidence>
<evidence type="ECO:0000256" key="8">
    <source>
        <dbReference type="ARBA" id="ARBA00048248"/>
    </source>
</evidence>
<evidence type="ECO:0000256" key="6">
    <source>
        <dbReference type="ARBA" id="ARBA00023146"/>
    </source>
</evidence>
<dbReference type="NCBIfam" id="TIGR00234">
    <property type="entry name" value="tyrS"/>
    <property type="match status" value="1"/>
</dbReference>
<dbReference type="PANTHER" id="PTHR11766">
    <property type="entry name" value="TYROSYL-TRNA SYNTHETASE"/>
    <property type="match status" value="1"/>
</dbReference>
<evidence type="ECO:0000256" key="7">
    <source>
        <dbReference type="ARBA" id="ARBA00033323"/>
    </source>
</evidence>
<dbReference type="GO" id="GO:0005739">
    <property type="term" value="C:mitochondrion"/>
    <property type="evidence" value="ECO:0007669"/>
    <property type="project" value="TreeGrafter"/>
</dbReference>
<keyword evidence="2 9" id="KW-0436">Ligase</keyword>
<evidence type="ECO:0000313" key="10">
    <source>
        <dbReference type="EMBL" id="GMT22264.1"/>
    </source>
</evidence>
<dbReference type="SUPFAM" id="SSF52374">
    <property type="entry name" value="Nucleotidylyl transferase"/>
    <property type="match status" value="1"/>
</dbReference>